<reference evidence="1 2" key="1">
    <citation type="journal article" date="2019" name="Nat. Med.">
        <title>A library of human gut bacterial isolates paired with longitudinal multiomics data enables mechanistic microbiome research.</title>
        <authorList>
            <person name="Poyet M."/>
            <person name="Groussin M."/>
            <person name="Gibbons S.M."/>
            <person name="Avila-Pacheco J."/>
            <person name="Jiang X."/>
            <person name="Kearney S.M."/>
            <person name="Perrotta A.R."/>
            <person name="Berdy B."/>
            <person name="Zhao S."/>
            <person name="Lieberman T.D."/>
            <person name="Swanson P.K."/>
            <person name="Smith M."/>
            <person name="Roesemann S."/>
            <person name="Alexander J.E."/>
            <person name="Rich S.A."/>
            <person name="Livny J."/>
            <person name="Vlamakis H."/>
            <person name="Clish C."/>
            <person name="Bullock K."/>
            <person name="Deik A."/>
            <person name="Scott J."/>
            <person name="Pierce K.A."/>
            <person name="Xavier R.J."/>
            <person name="Alm E.J."/>
        </authorList>
    </citation>
    <scope>NUCLEOTIDE SEQUENCE [LARGE SCALE GENOMIC DNA]</scope>
    <source>
        <strain evidence="1 2">BIOML-A1</strain>
    </source>
</reference>
<comment type="caution">
    <text evidence="1">The sequence shown here is derived from an EMBL/GenBank/DDBJ whole genome shotgun (WGS) entry which is preliminary data.</text>
</comment>
<sequence>MTQQEFEDRTGKTVTSEEYARIEAMYMAAGNMDKDQFCTEYKKHGSSAIVAEYYRRITVLNGMLEERNNELDDARQNRTSLAEFLLGKAAAYDDTDFYREAVRLIGRKAATLYKIKSGLPLWEEDVRYLEEKLAD</sequence>
<evidence type="ECO:0000313" key="1">
    <source>
        <dbReference type="EMBL" id="KAA3159635.1"/>
    </source>
</evidence>
<gene>
    <name evidence="1" type="ORF">F2A26_06235</name>
</gene>
<keyword evidence="2" id="KW-1185">Reference proteome</keyword>
<name>A0ABQ6S5D8_9BACT</name>
<dbReference type="RefSeq" id="WP_130062843.1">
    <property type="nucleotide sequence ID" value="NZ_DBEZZK010000023.1"/>
</dbReference>
<protein>
    <submittedName>
        <fullName evidence="1">Uncharacterized protein</fullName>
    </submittedName>
</protein>
<organism evidence="1 2">
    <name type="scientific">Alistipes finegoldii</name>
    <dbReference type="NCBI Taxonomy" id="214856"/>
    <lineage>
        <taxon>Bacteria</taxon>
        <taxon>Pseudomonadati</taxon>
        <taxon>Bacteroidota</taxon>
        <taxon>Bacteroidia</taxon>
        <taxon>Bacteroidales</taxon>
        <taxon>Rikenellaceae</taxon>
        <taxon>Alistipes</taxon>
    </lineage>
</organism>
<dbReference type="Proteomes" id="UP000324870">
    <property type="component" value="Unassembled WGS sequence"/>
</dbReference>
<dbReference type="EMBL" id="VVND01000007">
    <property type="protein sequence ID" value="KAA3159635.1"/>
    <property type="molecule type" value="Genomic_DNA"/>
</dbReference>
<evidence type="ECO:0000313" key="2">
    <source>
        <dbReference type="Proteomes" id="UP000324870"/>
    </source>
</evidence>
<accession>A0ABQ6S5D8</accession>
<proteinExistence type="predicted"/>